<proteinExistence type="predicted"/>
<dbReference type="GO" id="GO:0005524">
    <property type="term" value="F:ATP binding"/>
    <property type="evidence" value="ECO:0007669"/>
    <property type="project" value="InterPro"/>
</dbReference>
<comment type="caution">
    <text evidence="1">The sequence shown here is derived from an EMBL/GenBank/DDBJ whole genome shotgun (WGS) entry which is preliminary data.</text>
</comment>
<evidence type="ECO:0000313" key="1">
    <source>
        <dbReference type="EMBL" id="KKN29071.1"/>
    </source>
</evidence>
<dbReference type="PANTHER" id="PTHR46638:SF1">
    <property type="entry name" value="CORRINOID ADENOSYLTRANSFERASE"/>
    <property type="match status" value="1"/>
</dbReference>
<gene>
    <name evidence="1" type="ORF">LCGC14_0847930</name>
</gene>
<sequence length="180" mass="20061">MSFDQGLLQVYKGRGKGKTTASFGLALRAVGQGLKVLIVQFMKSTDFITGEMVAARRLEPELKVVQFGDSKVWGLGVPKKIYDENAKQATRQGIDYVKEQIERGWDMIIMDEIGIALHLGLVDEQAVLEVIDNRPDDVELVLTGLEMADSIIKKADLVSEINDTKHPYHKGLEARKGIEY</sequence>
<evidence type="ECO:0008006" key="2">
    <source>
        <dbReference type="Google" id="ProtNLM"/>
    </source>
</evidence>
<dbReference type="Pfam" id="PF02572">
    <property type="entry name" value="CobA_CobO_BtuR"/>
    <property type="match status" value="1"/>
</dbReference>
<dbReference type="InterPro" id="IPR027417">
    <property type="entry name" value="P-loop_NTPase"/>
</dbReference>
<dbReference type="GO" id="GO:0008817">
    <property type="term" value="F:corrinoid adenosyltransferase activity"/>
    <property type="evidence" value="ECO:0007669"/>
    <property type="project" value="InterPro"/>
</dbReference>
<dbReference type="EMBL" id="LAZR01002513">
    <property type="protein sequence ID" value="KKN29071.1"/>
    <property type="molecule type" value="Genomic_DNA"/>
</dbReference>
<dbReference type="Gene3D" id="3.40.50.300">
    <property type="entry name" value="P-loop containing nucleotide triphosphate hydrolases"/>
    <property type="match status" value="1"/>
</dbReference>
<protein>
    <recommendedName>
        <fullName evidence="2">Cob(I)yrinic acid a,c-diamide adenosyltransferase</fullName>
    </recommendedName>
</protein>
<organism evidence="1">
    <name type="scientific">marine sediment metagenome</name>
    <dbReference type="NCBI Taxonomy" id="412755"/>
    <lineage>
        <taxon>unclassified sequences</taxon>
        <taxon>metagenomes</taxon>
        <taxon>ecological metagenomes</taxon>
    </lineage>
</organism>
<dbReference type="GO" id="GO:0009236">
    <property type="term" value="P:cobalamin biosynthetic process"/>
    <property type="evidence" value="ECO:0007669"/>
    <property type="project" value="InterPro"/>
</dbReference>
<dbReference type="PANTHER" id="PTHR46638">
    <property type="entry name" value="CORRINOID ADENOSYLTRANSFERASE"/>
    <property type="match status" value="1"/>
</dbReference>
<reference evidence="1" key="1">
    <citation type="journal article" date="2015" name="Nature">
        <title>Complex archaea that bridge the gap between prokaryotes and eukaryotes.</title>
        <authorList>
            <person name="Spang A."/>
            <person name="Saw J.H."/>
            <person name="Jorgensen S.L."/>
            <person name="Zaremba-Niedzwiedzka K."/>
            <person name="Martijn J."/>
            <person name="Lind A.E."/>
            <person name="van Eijk R."/>
            <person name="Schleper C."/>
            <person name="Guy L."/>
            <person name="Ettema T.J."/>
        </authorList>
    </citation>
    <scope>NUCLEOTIDE SEQUENCE</scope>
</reference>
<name>A0A0F9RW22_9ZZZZ</name>
<dbReference type="AlphaFoldDB" id="A0A0F9RW22"/>
<dbReference type="InterPro" id="IPR003724">
    <property type="entry name" value="CblAdoTrfase_CobA"/>
</dbReference>
<dbReference type="SUPFAM" id="SSF52540">
    <property type="entry name" value="P-loop containing nucleoside triphosphate hydrolases"/>
    <property type="match status" value="1"/>
</dbReference>
<dbReference type="PIRSF" id="PIRSF015617">
    <property type="entry name" value="Adensltrnsf_CobA"/>
    <property type="match status" value="1"/>
</dbReference>
<accession>A0A0F9RW22</accession>